<keyword evidence="7 9" id="KW-0472">Membrane</keyword>
<dbReference type="EnsemblPlants" id="PGSC0003DMT400075167">
    <property type="protein sequence ID" value="PGSC0003DMT400075167"/>
    <property type="gene ID" value="PGSC0003DMG400029245"/>
</dbReference>
<dbReference type="STRING" id="4113.M1CUR1"/>
<evidence type="ECO:0000256" key="2">
    <source>
        <dbReference type="ARBA" id="ARBA00007079"/>
    </source>
</evidence>
<dbReference type="GO" id="GO:0015743">
    <property type="term" value="P:malate transport"/>
    <property type="evidence" value="ECO:0007669"/>
    <property type="project" value="InterPro"/>
</dbReference>
<accession>M1CUR1</accession>
<evidence type="ECO:0000256" key="6">
    <source>
        <dbReference type="ARBA" id="ARBA00023065"/>
    </source>
</evidence>
<dbReference type="HOGENOM" id="CLU_020841_2_0_1"/>
<evidence type="ECO:0000313" key="11">
    <source>
        <dbReference type="Proteomes" id="UP000011115"/>
    </source>
</evidence>
<dbReference type="Proteomes" id="UP000011115">
    <property type="component" value="Unassembled WGS sequence"/>
</dbReference>
<dbReference type="GO" id="GO:0034220">
    <property type="term" value="P:monoatomic ion transmembrane transport"/>
    <property type="evidence" value="ECO:0007669"/>
    <property type="project" value="UniProtKB-KW"/>
</dbReference>
<dbReference type="OMA" id="ILMEIVY"/>
<protein>
    <recommendedName>
        <fullName evidence="12">Aluminum-activated malate transporter</fullName>
    </recommendedName>
</protein>
<comment type="subcellular location">
    <subcellularLocation>
        <location evidence="1">Membrane</location>
        <topology evidence="1">Multi-pass membrane protein</topology>
    </subcellularLocation>
</comment>
<evidence type="ECO:0000256" key="7">
    <source>
        <dbReference type="ARBA" id="ARBA00023136"/>
    </source>
</evidence>
<dbReference type="GO" id="GO:0009705">
    <property type="term" value="C:plant-type vacuole membrane"/>
    <property type="evidence" value="ECO:0000318"/>
    <property type="project" value="GO_Central"/>
</dbReference>
<sequence length="283" mass="31801">MTVTLYDGTGVGATYSRLIPSVKKKYDYGVLIFILTFSLVVVSGVRADKIMKLAGERLSNIVMGFAVCIFTSFISLLKRNMDNSYPTLVGCLEEYFVIANDKEKKATIDISGCKSVMHSKSSDESLANFAKWEPWHGKFGFFYPWEKYLNIGEVLRELAAMIISFKGCIQSVRQSSPTERDSIREPCEKIGLSLATILMELGDSIRDMKRCRAKSLITQSMREELSLLVNLDNNNNSTDNESTLGLASFIFQILEMVDKVELLATKVEELGEIAHFHDKKLDV</sequence>
<feature type="transmembrane region" description="Helical" evidence="9">
    <location>
        <begin position="28"/>
        <end position="46"/>
    </location>
</feature>
<reference evidence="11" key="1">
    <citation type="journal article" date="2011" name="Nature">
        <title>Genome sequence and analysis of the tuber crop potato.</title>
        <authorList>
            <consortium name="The Potato Genome Sequencing Consortium"/>
        </authorList>
    </citation>
    <scope>NUCLEOTIDE SEQUENCE [LARGE SCALE GENOMIC DNA]</scope>
    <source>
        <strain evidence="11">cv. DM1-3 516 R44</strain>
    </source>
</reference>
<evidence type="ECO:0000256" key="4">
    <source>
        <dbReference type="ARBA" id="ARBA00022692"/>
    </source>
</evidence>
<evidence type="ECO:0000256" key="9">
    <source>
        <dbReference type="SAM" id="Phobius"/>
    </source>
</evidence>
<dbReference type="eggNOG" id="KOG4711">
    <property type="taxonomic scope" value="Eukaryota"/>
</dbReference>
<evidence type="ECO:0000256" key="8">
    <source>
        <dbReference type="ARBA" id="ARBA00023303"/>
    </source>
</evidence>
<dbReference type="Gramene" id="PGSC0003DMT400075167">
    <property type="protein sequence ID" value="PGSC0003DMT400075167"/>
    <property type="gene ID" value="PGSC0003DMG400029245"/>
</dbReference>
<keyword evidence="11" id="KW-1185">Reference proteome</keyword>
<dbReference type="InParanoid" id="M1CUR1"/>
<dbReference type="Pfam" id="PF11744">
    <property type="entry name" value="ALMT"/>
    <property type="match status" value="1"/>
</dbReference>
<dbReference type="AlphaFoldDB" id="M1CUR1"/>
<evidence type="ECO:0008006" key="12">
    <source>
        <dbReference type="Google" id="ProtNLM"/>
    </source>
</evidence>
<reference evidence="10" key="2">
    <citation type="submission" date="2015-06" db="UniProtKB">
        <authorList>
            <consortium name="EnsemblPlants"/>
        </authorList>
    </citation>
    <scope>IDENTIFICATION</scope>
    <source>
        <strain evidence="10">DM1-3 516 R44</strain>
    </source>
</reference>
<name>M1CUR1_SOLTU</name>
<organism evidence="10 11">
    <name type="scientific">Solanum tuberosum</name>
    <name type="common">Potato</name>
    <dbReference type="NCBI Taxonomy" id="4113"/>
    <lineage>
        <taxon>Eukaryota</taxon>
        <taxon>Viridiplantae</taxon>
        <taxon>Streptophyta</taxon>
        <taxon>Embryophyta</taxon>
        <taxon>Tracheophyta</taxon>
        <taxon>Spermatophyta</taxon>
        <taxon>Magnoliopsida</taxon>
        <taxon>eudicotyledons</taxon>
        <taxon>Gunneridae</taxon>
        <taxon>Pentapetalae</taxon>
        <taxon>asterids</taxon>
        <taxon>lamiids</taxon>
        <taxon>Solanales</taxon>
        <taxon>Solanaceae</taxon>
        <taxon>Solanoideae</taxon>
        <taxon>Solaneae</taxon>
        <taxon>Solanum</taxon>
    </lineage>
</organism>
<evidence type="ECO:0000256" key="3">
    <source>
        <dbReference type="ARBA" id="ARBA00022448"/>
    </source>
</evidence>
<evidence type="ECO:0000313" key="10">
    <source>
        <dbReference type="EnsemblPlants" id="PGSC0003DMT400075167"/>
    </source>
</evidence>
<dbReference type="PANTHER" id="PTHR31086">
    <property type="entry name" value="ALUMINUM-ACTIVATED MALATE TRANSPORTER 10"/>
    <property type="match status" value="1"/>
</dbReference>
<feature type="transmembrane region" description="Helical" evidence="9">
    <location>
        <begin position="58"/>
        <end position="77"/>
    </location>
</feature>
<dbReference type="InterPro" id="IPR020966">
    <property type="entry name" value="ALMT"/>
</dbReference>
<keyword evidence="6" id="KW-0406">Ion transport</keyword>
<comment type="similarity">
    <text evidence="2">Belongs to the aromatic acid exporter (TC 2.A.85) family.</text>
</comment>
<keyword evidence="5 9" id="KW-1133">Transmembrane helix</keyword>
<keyword evidence="4 9" id="KW-0812">Transmembrane</keyword>
<proteinExistence type="inferred from homology"/>
<keyword evidence="3" id="KW-0813">Transport</keyword>
<keyword evidence="8" id="KW-0407">Ion channel</keyword>
<evidence type="ECO:0000256" key="5">
    <source>
        <dbReference type="ARBA" id="ARBA00022989"/>
    </source>
</evidence>
<dbReference type="PaxDb" id="4113-PGSC0003DMT400075167"/>
<evidence type="ECO:0000256" key="1">
    <source>
        <dbReference type="ARBA" id="ARBA00004141"/>
    </source>
</evidence>